<dbReference type="InterPro" id="IPR006683">
    <property type="entry name" value="Thioestr_dom"/>
</dbReference>
<evidence type="ECO:0000256" key="1">
    <source>
        <dbReference type="ARBA" id="ARBA00008324"/>
    </source>
</evidence>
<dbReference type="AlphaFoldDB" id="A0A2P8DUJ6"/>
<dbReference type="GO" id="GO:0047617">
    <property type="term" value="F:fatty acyl-CoA hydrolase activity"/>
    <property type="evidence" value="ECO:0007669"/>
    <property type="project" value="InterPro"/>
</dbReference>
<dbReference type="InterPro" id="IPR039298">
    <property type="entry name" value="ACOT13"/>
</dbReference>
<dbReference type="InterPro" id="IPR029069">
    <property type="entry name" value="HotDog_dom_sf"/>
</dbReference>
<gene>
    <name evidence="4" type="ORF">CLV63_101333</name>
</gene>
<evidence type="ECO:0000313" key="4">
    <source>
        <dbReference type="EMBL" id="PSL00854.1"/>
    </source>
</evidence>
<evidence type="ECO:0000256" key="2">
    <source>
        <dbReference type="ARBA" id="ARBA00022801"/>
    </source>
</evidence>
<dbReference type="CDD" id="cd03443">
    <property type="entry name" value="PaaI_thioesterase"/>
    <property type="match status" value="1"/>
</dbReference>
<feature type="domain" description="Thioesterase" evidence="3">
    <location>
        <begin position="56"/>
        <end position="132"/>
    </location>
</feature>
<reference evidence="4 5" key="1">
    <citation type="submission" date="2018-03" db="EMBL/GenBank/DDBJ databases">
        <title>Genomic Encyclopedia of Archaeal and Bacterial Type Strains, Phase II (KMG-II): from individual species to whole genera.</title>
        <authorList>
            <person name="Goeker M."/>
        </authorList>
    </citation>
    <scope>NUCLEOTIDE SEQUENCE [LARGE SCALE GENOMIC DNA]</scope>
    <source>
        <strain evidence="4 5">DSM 45312</strain>
    </source>
</reference>
<protein>
    <submittedName>
        <fullName evidence="4">Uncharacterized protein (TIGR00369 family)</fullName>
    </submittedName>
</protein>
<dbReference type="SUPFAM" id="SSF54637">
    <property type="entry name" value="Thioesterase/thiol ester dehydrase-isomerase"/>
    <property type="match status" value="1"/>
</dbReference>
<name>A0A2P8DUJ6_9ACTN</name>
<sequence length="154" mass="15836">MANTTKVQRAAQWWIEEVLAKSGPAKALGIELVSVEPERVEIRIPFNRDLVTLGDTTHGGVIATLVDVAGSAGSASGVEGDDATGGATSHLSVTYLQAAEGSDLTAVANVTHRTYTRTLSDVDVRDAAGGLVAKGAVISRIFRRGGSSSTSLSA</sequence>
<keyword evidence="5" id="KW-1185">Reference proteome</keyword>
<dbReference type="RefSeq" id="WP_170134114.1">
    <property type="nucleotide sequence ID" value="NZ_PYGA01000001.1"/>
</dbReference>
<comment type="similarity">
    <text evidence="1">Belongs to the thioesterase PaaI family.</text>
</comment>
<dbReference type="EMBL" id="PYGA01000001">
    <property type="protein sequence ID" value="PSL00854.1"/>
    <property type="molecule type" value="Genomic_DNA"/>
</dbReference>
<comment type="caution">
    <text evidence="4">The sequence shown here is derived from an EMBL/GenBank/DDBJ whole genome shotgun (WGS) entry which is preliminary data.</text>
</comment>
<proteinExistence type="inferred from homology"/>
<dbReference type="PANTHER" id="PTHR21660:SF1">
    <property type="entry name" value="ACYL-COENZYME A THIOESTERASE 13"/>
    <property type="match status" value="1"/>
</dbReference>
<dbReference type="Pfam" id="PF03061">
    <property type="entry name" value="4HBT"/>
    <property type="match status" value="1"/>
</dbReference>
<evidence type="ECO:0000313" key="5">
    <source>
        <dbReference type="Proteomes" id="UP000240542"/>
    </source>
</evidence>
<dbReference type="NCBIfam" id="TIGR00369">
    <property type="entry name" value="unchar_dom_1"/>
    <property type="match status" value="1"/>
</dbReference>
<dbReference type="InterPro" id="IPR003736">
    <property type="entry name" value="PAAI_dom"/>
</dbReference>
<organism evidence="4 5">
    <name type="scientific">Murinocardiopsis flavida</name>
    <dbReference type="NCBI Taxonomy" id="645275"/>
    <lineage>
        <taxon>Bacteria</taxon>
        <taxon>Bacillati</taxon>
        <taxon>Actinomycetota</taxon>
        <taxon>Actinomycetes</taxon>
        <taxon>Streptosporangiales</taxon>
        <taxon>Nocardiopsidaceae</taxon>
        <taxon>Murinocardiopsis</taxon>
    </lineage>
</organism>
<dbReference type="PANTHER" id="PTHR21660">
    <property type="entry name" value="THIOESTERASE SUPERFAMILY MEMBER-RELATED"/>
    <property type="match status" value="1"/>
</dbReference>
<keyword evidence="2" id="KW-0378">Hydrolase</keyword>
<accession>A0A2P8DUJ6</accession>
<dbReference type="Gene3D" id="3.10.129.10">
    <property type="entry name" value="Hotdog Thioesterase"/>
    <property type="match status" value="1"/>
</dbReference>
<dbReference type="Proteomes" id="UP000240542">
    <property type="component" value="Unassembled WGS sequence"/>
</dbReference>
<evidence type="ECO:0000259" key="3">
    <source>
        <dbReference type="Pfam" id="PF03061"/>
    </source>
</evidence>